<dbReference type="InterPro" id="IPR011990">
    <property type="entry name" value="TPR-like_helical_dom_sf"/>
</dbReference>
<feature type="region of interest" description="Disordered" evidence="1">
    <location>
        <begin position="1"/>
        <end position="38"/>
    </location>
</feature>
<gene>
    <name evidence="2" type="ORF">GCM10010191_59360</name>
</gene>
<evidence type="ECO:0000313" key="3">
    <source>
        <dbReference type="Proteomes" id="UP001501231"/>
    </source>
</evidence>
<evidence type="ECO:0000313" key="2">
    <source>
        <dbReference type="EMBL" id="GAA2436698.1"/>
    </source>
</evidence>
<reference evidence="2 3" key="1">
    <citation type="journal article" date="2019" name="Int. J. Syst. Evol. Microbiol.">
        <title>The Global Catalogue of Microorganisms (GCM) 10K type strain sequencing project: providing services to taxonomists for standard genome sequencing and annotation.</title>
        <authorList>
            <consortium name="The Broad Institute Genomics Platform"/>
            <consortium name="The Broad Institute Genome Sequencing Center for Infectious Disease"/>
            <person name="Wu L."/>
            <person name="Ma J."/>
        </authorList>
    </citation>
    <scope>NUCLEOTIDE SEQUENCE [LARGE SCALE GENOMIC DNA]</scope>
    <source>
        <strain evidence="2 3">JCM 3325</strain>
    </source>
</reference>
<dbReference type="SUPFAM" id="SSF81901">
    <property type="entry name" value="HCP-like"/>
    <property type="match status" value="1"/>
</dbReference>
<dbReference type="EMBL" id="BAAARW010000021">
    <property type="protein sequence ID" value="GAA2436698.1"/>
    <property type="molecule type" value="Genomic_DNA"/>
</dbReference>
<evidence type="ECO:0000256" key="1">
    <source>
        <dbReference type="SAM" id="MobiDB-lite"/>
    </source>
</evidence>
<comment type="caution">
    <text evidence="2">The sequence shown here is derived from an EMBL/GenBank/DDBJ whole genome shotgun (WGS) entry which is preliminary data.</text>
</comment>
<name>A0ABN3JPR8_9ACTN</name>
<protein>
    <recommendedName>
        <fullName evidence="4">Sel1 repeat family protein</fullName>
    </recommendedName>
</protein>
<sequence>MAGLSRGTGHESTCEASAAGAELPDERQEGTEPPTEPSIRLQRYLESFGRTGARLLRHAERGDADAAYRLGVLLFCERRPREAGEWLQLARVGGYDIPPIDRLSLDSAADAAFEIGTDYEAVRQPHAALVFFRRAGECGNAEAAYRVGLHYAQKNDHWDAATWFSRAAMVGHPHARREFAVAYRELSFSGVVLPSPDGAYFASRGGSYAPNDPFSLDGPGVLVGLESTLDPLGLPMESSHDSPVYGMADPLGPPAHRDTVRLPTVDELLQQIQRDRQGEYGDRYPDAGDGRP</sequence>
<dbReference type="SMART" id="SM00671">
    <property type="entry name" value="SEL1"/>
    <property type="match status" value="3"/>
</dbReference>
<keyword evidence="3" id="KW-1185">Reference proteome</keyword>
<accession>A0ABN3JPR8</accession>
<dbReference type="RefSeq" id="WP_344593342.1">
    <property type="nucleotide sequence ID" value="NZ_BAAARW010000021.1"/>
</dbReference>
<dbReference type="Proteomes" id="UP001501231">
    <property type="component" value="Unassembled WGS sequence"/>
</dbReference>
<proteinExistence type="predicted"/>
<feature type="region of interest" description="Disordered" evidence="1">
    <location>
        <begin position="270"/>
        <end position="292"/>
    </location>
</feature>
<dbReference type="InterPro" id="IPR006597">
    <property type="entry name" value="Sel1-like"/>
</dbReference>
<feature type="compositionally biased region" description="Basic and acidic residues" evidence="1">
    <location>
        <begin position="273"/>
        <end position="292"/>
    </location>
</feature>
<evidence type="ECO:0008006" key="4">
    <source>
        <dbReference type="Google" id="ProtNLM"/>
    </source>
</evidence>
<dbReference type="Gene3D" id="1.25.40.10">
    <property type="entry name" value="Tetratricopeptide repeat domain"/>
    <property type="match status" value="1"/>
</dbReference>
<organism evidence="2 3">
    <name type="scientific">Actinomadura vinacea</name>
    <dbReference type="NCBI Taxonomy" id="115336"/>
    <lineage>
        <taxon>Bacteria</taxon>
        <taxon>Bacillati</taxon>
        <taxon>Actinomycetota</taxon>
        <taxon>Actinomycetes</taxon>
        <taxon>Streptosporangiales</taxon>
        <taxon>Thermomonosporaceae</taxon>
        <taxon>Actinomadura</taxon>
    </lineage>
</organism>